<accession>A0A1G5R920</accession>
<dbReference type="NCBIfam" id="TIGR03751">
    <property type="entry name" value="conj_TIGR03751"/>
    <property type="match status" value="1"/>
</dbReference>
<organism evidence="1 2">
    <name type="scientific">Photorhabdus luminescens</name>
    <name type="common">Xenorhabdus luminescens</name>
    <dbReference type="NCBI Taxonomy" id="29488"/>
    <lineage>
        <taxon>Bacteria</taxon>
        <taxon>Pseudomonadati</taxon>
        <taxon>Pseudomonadota</taxon>
        <taxon>Gammaproteobacteria</taxon>
        <taxon>Enterobacterales</taxon>
        <taxon>Morganellaceae</taxon>
        <taxon>Photorhabdus</taxon>
    </lineage>
</organism>
<dbReference type="STRING" id="29488.KS18_06215"/>
<name>A0A1G5R920_PHOLU</name>
<reference evidence="2" key="1">
    <citation type="submission" date="2016-10" db="EMBL/GenBank/DDBJ databases">
        <authorList>
            <person name="Varghese N."/>
            <person name="Submissions S."/>
        </authorList>
    </citation>
    <scope>NUCLEOTIDE SEQUENCE [LARGE SCALE GENOMIC DNA]</scope>
    <source>
        <strain evidence="2">ATCC 29999</strain>
    </source>
</reference>
<proteinExistence type="predicted"/>
<protein>
    <submittedName>
        <fullName evidence="1">Conjugative transfer region lipoprotein, TIGR03751 family</fullName>
    </submittedName>
</protein>
<keyword evidence="1" id="KW-0449">Lipoprotein</keyword>
<sequence>MGWTEKMNICGVGMCGVRLKSGCLVCLLVVTTVLTGCSTSKEDMLPSGDQTMLALWQGKAASSQATMEARQVLRREVNERELPASPNYAESYSRTQENEISQTFPRLPNPDMVMYLFPHLVAGNTPVPGYSTVFPFYNQVQYALPGERTEAL</sequence>
<dbReference type="Proteomes" id="UP000183223">
    <property type="component" value="Unassembled WGS sequence"/>
</dbReference>
<dbReference type="AlphaFoldDB" id="A0A1G5R920"/>
<evidence type="ECO:0000313" key="2">
    <source>
        <dbReference type="Proteomes" id="UP000183223"/>
    </source>
</evidence>
<dbReference type="EMBL" id="FMWJ01000020">
    <property type="protein sequence ID" value="SCZ70573.1"/>
    <property type="molecule type" value="Genomic_DNA"/>
</dbReference>
<dbReference type="InterPro" id="IPR022262">
    <property type="entry name" value="Lipoprot_put"/>
</dbReference>
<evidence type="ECO:0000313" key="1">
    <source>
        <dbReference type="EMBL" id="SCZ70573.1"/>
    </source>
</evidence>
<keyword evidence="2" id="KW-1185">Reference proteome</keyword>
<gene>
    <name evidence="1" type="ORF">SAMN02982990_03527</name>
</gene>